<keyword evidence="4" id="KW-1185">Reference proteome</keyword>
<evidence type="ECO:0000256" key="1">
    <source>
        <dbReference type="SAM" id="Phobius"/>
    </source>
</evidence>
<organism evidence="3 4">
    <name type="scientific">Tepidiphilus baoligensis</name>
    <dbReference type="NCBI Taxonomy" id="2698687"/>
    <lineage>
        <taxon>Bacteria</taxon>
        <taxon>Pseudomonadati</taxon>
        <taxon>Pseudomonadota</taxon>
        <taxon>Hydrogenophilia</taxon>
        <taxon>Hydrogenophilales</taxon>
        <taxon>Hydrogenophilaceae</taxon>
        <taxon>Tepidiphilus</taxon>
    </lineage>
</organism>
<keyword evidence="1" id="KW-0812">Transmembrane</keyword>
<accession>A0ABX1QL02</accession>
<dbReference type="InterPro" id="IPR021309">
    <property type="entry name" value="YgaP-like_TM"/>
</dbReference>
<keyword evidence="1" id="KW-0472">Membrane</keyword>
<comment type="caution">
    <text evidence="3">The sequence shown here is derived from an EMBL/GenBank/DDBJ whole genome shotgun (WGS) entry which is preliminary data.</text>
</comment>
<dbReference type="EMBL" id="JAAAUB010000002">
    <property type="protein sequence ID" value="NMH15961.1"/>
    <property type="molecule type" value="Genomic_DNA"/>
</dbReference>
<keyword evidence="1" id="KW-1133">Transmembrane helix</keyword>
<feature type="transmembrane region" description="Helical" evidence="1">
    <location>
        <begin position="34"/>
        <end position="54"/>
    </location>
</feature>
<name>A0ABX1QL02_9PROT</name>
<reference evidence="3 4" key="1">
    <citation type="journal article" date="2020" name="Curr. Microbiol.">
        <title>Tepidiphilus baoligensis sp. nov., a Novel Bacterium of the Family Hydrogenophilaceae Isolated from an Oil Reservoir.</title>
        <authorList>
            <person name="Zhang X."/>
            <person name="Wang G."/>
            <person name="Ma X."/>
            <person name="Yu J."/>
            <person name="You J."/>
            <person name="Xue Y."/>
            <person name="Ma Y."/>
        </authorList>
    </citation>
    <scope>NUCLEOTIDE SEQUENCE [LARGE SCALE GENOMIC DNA]</scope>
    <source>
        <strain evidence="3 4">B18-69</strain>
    </source>
</reference>
<gene>
    <name evidence="3" type="ORF">GV368_02310</name>
</gene>
<dbReference type="Pfam" id="PF11127">
    <property type="entry name" value="YgaP-like_TM"/>
    <property type="match status" value="1"/>
</dbReference>
<evidence type="ECO:0000313" key="4">
    <source>
        <dbReference type="Proteomes" id="UP000669605"/>
    </source>
</evidence>
<feature type="transmembrane region" description="Helical" evidence="1">
    <location>
        <begin position="12"/>
        <end position="28"/>
    </location>
</feature>
<sequence>MKPNVGGVDKIVRIVVGVLLIVLALMGIGTPWTWIGVLPLVTGLVGWCPLYPLLGINTCKTKESGSGQNS</sequence>
<dbReference type="RefSeq" id="WP_169115154.1">
    <property type="nucleotide sequence ID" value="NZ_JAAAUB010000002.1"/>
</dbReference>
<protein>
    <submittedName>
        <fullName evidence="3">DUF2892 domain-containing protein</fullName>
    </submittedName>
</protein>
<proteinExistence type="predicted"/>
<dbReference type="Proteomes" id="UP000669605">
    <property type="component" value="Unassembled WGS sequence"/>
</dbReference>
<feature type="domain" description="Inner membrane protein YgaP-like transmembrane" evidence="2">
    <location>
        <begin position="1"/>
        <end position="62"/>
    </location>
</feature>
<evidence type="ECO:0000259" key="2">
    <source>
        <dbReference type="Pfam" id="PF11127"/>
    </source>
</evidence>
<evidence type="ECO:0000313" key="3">
    <source>
        <dbReference type="EMBL" id="NMH15961.1"/>
    </source>
</evidence>